<feature type="region of interest" description="Disordered" evidence="2">
    <location>
        <begin position="47"/>
        <end position="66"/>
    </location>
</feature>
<evidence type="ECO:0000313" key="4">
    <source>
        <dbReference type="Proteomes" id="UP000479710"/>
    </source>
</evidence>
<accession>A0A6G1EHF6</accession>
<protein>
    <submittedName>
        <fullName evidence="3">Uncharacterized protein</fullName>
    </submittedName>
</protein>
<feature type="compositionally biased region" description="Low complexity" evidence="2">
    <location>
        <begin position="51"/>
        <end position="64"/>
    </location>
</feature>
<comment type="similarity">
    <text evidence="1">Belongs to the senescence regulator S40 family.</text>
</comment>
<dbReference type="GO" id="GO:0010150">
    <property type="term" value="P:leaf senescence"/>
    <property type="evidence" value="ECO:0007669"/>
    <property type="project" value="UniProtKB-ARBA"/>
</dbReference>
<dbReference type="EMBL" id="SPHZ02000003">
    <property type="protein sequence ID" value="KAF0924250.1"/>
    <property type="molecule type" value="Genomic_DNA"/>
</dbReference>
<organism evidence="3 4">
    <name type="scientific">Oryza meyeriana var. granulata</name>
    <dbReference type="NCBI Taxonomy" id="110450"/>
    <lineage>
        <taxon>Eukaryota</taxon>
        <taxon>Viridiplantae</taxon>
        <taxon>Streptophyta</taxon>
        <taxon>Embryophyta</taxon>
        <taxon>Tracheophyta</taxon>
        <taxon>Spermatophyta</taxon>
        <taxon>Magnoliopsida</taxon>
        <taxon>Liliopsida</taxon>
        <taxon>Poales</taxon>
        <taxon>Poaceae</taxon>
        <taxon>BOP clade</taxon>
        <taxon>Oryzoideae</taxon>
        <taxon>Oryzeae</taxon>
        <taxon>Oryzinae</taxon>
        <taxon>Oryza</taxon>
        <taxon>Oryza meyeriana</taxon>
    </lineage>
</organism>
<reference evidence="3 4" key="1">
    <citation type="submission" date="2019-11" db="EMBL/GenBank/DDBJ databases">
        <title>Whole genome sequence of Oryza granulata.</title>
        <authorList>
            <person name="Li W."/>
        </authorList>
    </citation>
    <scope>NUCLEOTIDE SEQUENCE [LARGE SCALE GENOMIC DNA]</scope>
    <source>
        <strain evidence="4">cv. Menghai</strain>
        <tissue evidence="3">Leaf</tissue>
    </source>
</reference>
<evidence type="ECO:0000256" key="1">
    <source>
        <dbReference type="ARBA" id="ARBA00034773"/>
    </source>
</evidence>
<comment type="caution">
    <text evidence="3">The sequence shown here is derived from an EMBL/GenBank/DDBJ whole genome shotgun (WGS) entry which is preliminary data.</text>
</comment>
<gene>
    <name evidence="3" type="ORF">E2562_009958</name>
</gene>
<proteinExistence type="inferred from homology"/>
<dbReference type="Pfam" id="PF04520">
    <property type="entry name" value="Senescence_reg"/>
    <property type="match status" value="1"/>
</dbReference>
<feature type="region of interest" description="Disordered" evidence="2">
    <location>
        <begin position="1"/>
        <end position="28"/>
    </location>
</feature>
<name>A0A6G1EHF6_9ORYZ</name>
<dbReference type="Proteomes" id="UP000479710">
    <property type="component" value="Unassembled WGS sequence"/>
</dbReference>
<feature type="compositionally biased region" description="Basic and acidic residues" evidence="2">
    <location>
        <begin position="8"/>
        <end position="21"/>
    </location>
</feature>
<dbReference type="InterPro" id="IPR007608">
    <property type="entry name" value="Senescence_reg_S40"/>
</dbReference>
<sequence>MEEELDEFERWKDGGAREEGSHGGSVGKAVVVPPHLLLLFGRLRPEEEETAPAPASASCTLPSLGPRPCKRARDLRHLRNSVLRMTGFIEG</sequence>
<keyword evidence="4" id="KW-1185">Reference proteome</keyword>
<dbReference type="AlphaFoldDB" id="A0A6G1EHF6"/>
<dbReference type="OrthoDB" id="688889at2759"/>
<evidence type="ECO:0000313" key="3">
    <source>
        <dbReference type="EMBL" id="KAF0924250.1"/>
    </source>
</evidence>
<evidence type="ECO:0000256" key="2">
    <source>
        <dbReference type="SAM" id="MobiDB-lite"/>
    </source>
</evidence>